<dbReference type="OMA" id="CEFERWI"/>
<dbReference type="PANTHER" id="PTHR20544:SF0">
    <property type="entry name" value="NUCLEOPROTEIN TPR_MLP1 DOMAIN-CONTAINING PROTEIN"/>
    <property type="match status" value="1"/>
</dbReference>
<feature type="compositionally biased region" description="Polar residues" evidence="6">
    <location>
        <begin position="592"/>
        <end position="611"/>
    </location>
</feature>
<feature type="region of interest" description="Disordered" evidence="6">
    <location>
        <begin position="306"/>
        <end position="325"/>
    </location>
</feature>
<proteinExistence type="inferred from homology"/>
<feature type="region of interest" description="Disordered" evidence="6">
    <location>
        <begin position="1"/>
        <end position="47"/>
    </location>
</feature>
<dbReference type="SUPFAM" id="SSF57997">
    <property type="entry name" value="Tropomyosin"/>
    <property type="match status" value="1"/>
</dbReference>
<feature type="region of interest" description="Disordered" evidence="6">
    <location>
        <begin position="472"/>
        <end position="635"/>
    </location>
</feature>
<evidence type="ECO:0000256" key="3">
    <source>
        <dbReference type="ARBA" id="ARBA00023212"/>
    </source>
</evidence>
<reference evidence="7" key="1">
    <citation type="submission" date="2007-03" db="EMBL/GenBank/DDBJ databases">
        <title>Annotation of Culex pipiens quinquefasciatus.</title>
        <authorList>
            <consortium name="The Broad Institute Genome Sequencing Platform"/>
            <person name="Atkinson P.W."/>
            <person name="Hemingway J."/>
            <person name="Christensen B.M."/>
            <person name="Higgs S."/>
            <person name="Kodira C."/>
            <person name="Hannick L."/>
            <person name="Megy K."/>
            <person name="O'Leary S."/>
            <person name="Pearson M."/>
            <person name="Haas B.J."/>
            <person name="Mauceli E."/>
            <person name="Wortman J.R."/>
            <person name="Lee N.H."/>
            <person name="Guigo R."/>
            <person name="Stanke M."/>
            <person name="Alvarado L."/>
            <person name="Amedeo P."/>
            <person name="Antoine C.H."/>
            <person name="Arensburger P."/>
            <person name="Bidwell S.L."/>
            <person name="Crawford M."/>
            <person name="Camaro F."/>
            <person name="Devon K."/>
            <person name="Engels R."/>
            <person name="Hammond M."/>
            <person name="Howarth C."/>
            <person name="Koehrsen M."/>
            <person name="Lawson D."/>
            <person name="Montgomery P."/>
            <person name="Nene V."/>
            <person name="Nusbaum C."/>
            <person name="Puiu D."/>
            <person name="Romero-Severson J."/>
            <person name="Severson D.W."/>
            <person name="Shumway M."/>
            <person name="Sisk P."/>
            <person name="Stolte C."/>
            <person name="Zeng Q."/>
            <person name="Eisenstadt E."/>
            <person name="Fraser-Liggett C."/>
            <person name="Strausberg R."/>
            <person name="Galagan J."/>
            <person name="Birren B."/>
            <person name="Collins F.H."/>
        </authorList>
    </citation>
    <scope>NUCLEOTIDE SEQUENCE [LARGE SCALE GENOMIC DNA]</scope>
    <source>
        <strain evidence="7">JHB</strain>
    </source>
</reference>
<name>B0WU94_CULQU</name>
<evidence type="ECO:0000256" key="1">
    <source>
        <dbReference type="ARBA" id="ARBA00004114"/>
    </source>
</evidence>
<keyword evidence="9" id="KW-1185">Reference proteome</keyword>
<dbReference type="InParanoid" id="B0WU94"/>
<protein>
    <submittedName>
        <fullName evidence="7 8">Uncharacterized protein</fullName>
    </submittedName>
</protein>
<feature type="compositionally biased region" description="Basic residues" evidence="6">
    <location>
        <begin position="582"/>
        <end position="591"/>
    </location>
</feature>
<evidence type="ECO:0000313" key="9">
    <source>
        <dbReference type="Proteomes" id="UP000002320"/>
    </source>
</evidence>
<sequence length="757" mass="84621">MSMTTTLDVPNDDDIGFRDPRSRTGSLNASTDNIQKESTLRSVSTETDTLRKQVATLKRSHDNAVAENGRLSNDLSDAGSELTLTKRKLADCQQEVERMKSQLREYVQEIQRAEELLCVKEREREEMLEHYKSLSEGVNMLEVSNQTLEVESAEAKKLLQEAEGRINGLQEQVGLRQSEIKTYERQINELSANIVALESEVDCLKEENQHLREDLEATKDLCNKLDLQKDKLNEELNEHSSIREQLNRENATLKRQLTLATTGDKAAVDGLQELLAASRSEVEQQRIVTSQLNQEVKSLKEQVSDLSRKLEQERDRATRSEATASEYSVQLQELRRMITDDRFAQVQSREEDDYNRIKSYLNAVQKSFSTLSSAVSVVSSKFDPQVSESPQVNSCHSEKDELDIQVSEKSDAGYPHWMLEASGMMYTESETGRLMRQYLAPSDDQNQLVPIPSSDIEVLLDKNQIVLSDERSGCDRNTQVDSEIQERRKSPQNVVQDRRFSSERKDSISKIKSPDKNVDLQNAKETPSSKPARRHSSIEPGIVQPGEPNTNLESTVLEGSEEKSLNGQAKPPERGYQEFRKSLIRNSHKKASSLSVPASSTERKPSQTTSAADDDEKPQKPKTGGGGSKIDERGSTVVIYKNALGERLIVAEGGGQRQNRPPTPAHEESDYKTAAAWDSSSSESSVCSSILMNCPRDGASDARTTAIVTQRIQASLKPSLVLKCDPKTYVLNLKIKVPRDSDGKTQEQQSGISGSKK</sequence>
<feature type="coiled-coil region" evidence="5">
    <location>
        <begin position="141"/>
        <end position="256"/>
    </location>
</feature>
<keyword evidence="3" id="KW-0206">Cytoskeleton</keyword>
<feature type="compositionally biased region" description="Basic and acidic residues" evidence="6">
    <location>
        <begin position="571"/>
        <end position="581"/>
    </location>
</feature>
<dbReference type="OrthoDB" id="10254663at2759"/>
<dbReference type="EnsemblMetazoa" id="CPIJ011006-RA">
    <property type="protein sequence ID" value="CPIJ011006-PA"/>
    <property type="gene ID" value="CPIJ011006"/>
</dbReference>
<dbReference type="STRING" id="7176.B0WU94"/>
<comment type="similarity">
    <text evidence="4">Belongs to the CEP135/TSGA10 family.</text>
</comment>
<dbReference type="eggNOG" id="ENOG502S7ZQ">
    <property type="taxonomic scope" value="Eukaryota"/>
</dbReference>
<dbReference type="AlphaFoldDB" id="B0WU94"/>
<feature type="compositionally biased region" description="Basic and acidic residues" evidence="6">
    <location>
        <begin position="496"/>
        <end position="518"/>
    </location>
</feature>
<feature type="coiled-coil region" evidence="5">
    <location>
        <begin position="82"/>
        <end position="116"/>
    </location>
</feature>
<dbReference type="KEGG" id="cqu:CpipJ_CPIJ011006"/>
<dbReference type="HOGENOM" id="CLU_368126_0_0_1"/>
<dbReference type="VEuPathDB" id="VectorBase:CQUJHB009217"/>
<evidence type="ECO:0000313" key="8">
    <source>
        <dbReference type="EnsemblMetazoa" id="CPIJ011006-PA"/>
    </source>
</evidence>
<dbReference type="PANTHER" id="PTHR20544">
    <property type="entry name" value="CENTROSOMAL PROTEIN CEP135"/>
    <property type="match status" value="1"/>
</dbReference>
<comment type="subcellular location">
    <subcellularLocation>
        <location evidence="1">Cytoplasm</location>
        <location evidence="1">Cytoskeleton</location>
        <location evidence="1">Microtubule organizing center</location>
        <location evidence="1">Centrosome</location>
        <location evidence="1">Centriole</location>
    </subcellularLocation>
</comment>
<dbReference type="InterPro" id="IPR051877">
    <property type="entry name" value="Centriole_BasalBody_StrucProt"/>
</dbReference>
<gene>
    <name evidence="8" type="primary">6043284</name>
    <name evidence="7" type="ORF">CpipJ_CPIJ011006</name>
</gene>
<feature type="compositionally biased region" description="Polar residues" evidence="6">
    <location>
        <begin position="23"/>
        <end position="33"/>
    </location>
</feature>
<feature type="compositionally biased region" description="Basic and acidic residues" evidence="6">
    <location>
        <begin position="306"/>
        <end position="319"/>
    </location>
</feature>
<evidence type="ECO:0000256" key="2">
    <source>
        <dbReference type="ARBA" id="ARBA00022490"/>
    </source>
</evidence>
<dbReference type="Proteomes" id="UP000002320">
    <property type="component" value="Unassembled WGS sequence"/>
</dbReference>
<feature type="region of interest" description="Disordered" evidence="6">
    <location>
        <begin position="737"/>
        <end position="757"/>
    </location>
</feature>
<organism>
    <name type="scientific">Culex quinquefasciatus</name>
    <name type="common">Southern house mosquito</name>
    <name type="synonym">Culex pungens</name>
    <dbReference type="NCBI Taxonomy" id="7176"/>
    <lineage>
        <taxon>Eukaryota</taxon>
        <taxon>Metazoa</taxon>
        <taxon>Ecdysozoa</taxon>
        <taxon>Arthropoda</taxon>
        <taxon>Hexapoda</taxon>
        <taxon>Insecta</taxon>
        <taxon>Pterygota</taxon>
        <taxon>Neoptera</taxon>
        <taxon>Endopterygota</taxon>
        <taxon>Diptera</taxon>
        <taxon>Nematocera</taxon>
        <taxon>Culicoidea</taxon>
        <taxon>Culicidae</taxon>
        <taxon>Culicinae</taxon>
        <taxon>Culicini</taxon>
        <taxon>Culex</taxon>
        <taxon>Culex</taxon>
    </lineage>
</organism>
<keyword evidence="2" id="KW-0963">Cytoplasm</keyword>
<evidence type="ECO:0000313" key="7">
    <source>
        <dbReference type="EMBL" id="EDS34865.1"/>
    </source>
</evidence>
<evidence type="ECO:0000256" key="4">
    <source>
        <dbReference type="ARBA" id="ARBA00038123"/>
    </source>
</evidence>
<dbReference type="VEuPathDB" id="VectorBase:CPIJ011006"/>
<dbReference type="EMBL" id="DS232102">
    <property type="protein sequence ID" value="EDS34865.1"/>
    <property type="molecule type" value="Genomic_DNA"/>
</dbReference>
<reference evidence="8" key="2">
    <citation type="submission" date="2020-05" db="UniProtKB">
        <authorList>
            <consortium name="EnsemblMetazoa"/>
        </authorList>
    </citation>
    <scope>IDENTIFICATION</scope>
    <source>
        <strain evidence="8">JHB</strain>
    </source>
</reference>
<feature type="region of interest" description="Disordered" evidence="6">
    <location>
        <begin position="650"/>
        <end position="678"/>
    </location>
</feature>
<feature type="compositionally biased region" description="Polar residues" evidence="6">
    <location>
        <begin position="519"/>
        <end position="529"/>
    </location>
</feature>
<dbReference type="VEuPathDB" id="VectorBase:CQUJHB004368"/>
<evidence type="ECO:0000256" key="6">
    <source>
        <dbReference type="SAM" id="MobiDB-lite"/>
    </source>
</evidence>
<evidence type="ECO:0000256" key="5">
    <source>
        <dbReference type="SAM" id="Coils"/>
    </source>
</evidence>
<accession>B0WU94</accession>
<feature type="compositionally biased region" description="Polar residues" evidence="6">
    <location>
        <begin position="746"/>
        <end position="757"/>
    </location>
</feature>
<keyword evidence="5" id="KW-0175">Coiled coil</keyword>
<dbReference type="GO" id="GO:0005814">
    <property type="term" value="C:centriole"/>
    <property type="evidence" value="ECO:0007669"/>
    <property type="project" value="UniProtKB-SubCell"/>
</dbReference>